<accession>A0ABQ9I4A5</accession>
<evidence type="ECO:0008006" key="3">
    <source>
        <dbReference type="Google" id="ProtNLM"/>
    </source>
</evidence>
<proteinExistence type="predicted"/>
<dbReference type="InterPro" id="IPR032675">
    <property type="entry name" value="LRR_dom_sf"/>
</dbReference>
<organism evidence="1 2">
    <name type="scientific">Dryococelus australis</name>
    <dbReference type="NCBI Taxonomy" id="614101"/>
    <lineage>
        <taxon>Eukaryota</taxon>
        <taxon>Metazoa</taxon>
        <taxon>Ecdysozoa</taxon>
        <taxon>Arthropoda</taxon>
        <taxon>Hexapoda</taxon>
        <taxon>Insecta</taxon>
        <taxon>Pterygota</taxon>
        <taxon>Neoptera</taxon>
        <taxon>Polyneoptera</taxon>
        <taxon>Phasmatodea</taxon>
        <taxon>Verophasmatodea</taxon>
        <taxon>Anareolatae</taxon>
        <taxon>Phasmatidae</taxon>
        <taxon>Eurycanthinae</taxon>
        <taxon>Dryococelus</taxon>
    </lineage>
</organism>
<protein>
    <recommendedName>
        <fullName evidence="3">ATP synthase subunit s, mitochondrial</fullName>
    </recommendedName>
</protein>
<dbReference type="EMBL" id="JARBHB010000002">
    <property type="protein sequence ID" value="KAJ8891483.1"/>
    <property type="molecule type" value="Genomic_DNA"/>
</dbReference>
<dbReference type="Gene3D" id="3.80.10.10">
    <property type="entry name" value="Ribonuclease Inhibitor"/>
    <property type="match status" value="1"/>
</dbReference>
<keyword evidence="2" id="KW-1185">Reference proteome</keyword>
<dbReference type="Proteomes" id="UP001159363">
    <property type="component" value="Chromosome 2"/>
</dbReference>
<comment type="caution">
    <text evidence="1">The sequence shown here is derived from an EMBL/GenBank/DDBJ whole genome shotgun (WGS) entry which is preliminary data.</text>
</comment>
<reference evidence="1 2" key="1">
    <citation type="submission" date="2023-02" db="EMBL/GenBank/DDBJ databases">
        <title>LHISI_Scaffold_Assembly.</title>
        <authorList>
            <person name="Stuart O.P."/>
            <person name="Cleave R."/>
            <person name="Magrath M.J.L."/>
            <person name="Mikheyev A.S."/>
        </authorList>
    </citation>
    <scope>NUCLEOTIDE SEQUENCE [LARGE SCALE GENOMIC DNA]</scope>
    <source>
        <strain evidence="1">Daus_M_001</strain>
        <tissue evidence="1">Leg muscle</tissue>
    </source>
</reference>
<gene>
    <name evidence="1" type="ORF">PR048_004011</name>
</gene>
<evidence type="ECO:0000313" key="2">
    <source>
        <dbReference type="Proteomes" id="UP001159363"/>
    </source>
</evidence>
<name>A0ABQ9I4A5_9NEOP</name>
<sequence length="198" mass="22106">MHLKGDWWTSCLAVGLWYVPERHQILGSNLATAHFVVARGGAVRFCGSEEWVRKKEGEDEYGLPHTYVPGMLLEAVDASGMGLCYEGLDNFVNLQHLRWLGLAGSSHVDDWFLDRISSQFQDTVQHLDISDCANVTERGLCALYRMSALRTLKVRGPATLCQEFQLACLMLEEIHCGLHVEGVTYLSLPDDPDGRGQP</sequence>
<dbReference type="SUPFAM" id="SSF52047">
    <property type="entry name" value="RNI-like"/>
    <property type="match status" value="1"/>
</dbReference>
<evidence type="ECO:0000313" key="1">
    <source>
        <dbReference type="EMBL" id="KAJ8891483.1"/>
    </source>
</evidence>